<keyword evidence="6" id="KW-0175">Coiled coil</keyword>
<dbReference type="OrthoDB" id="116827at2759"/>
<feature type="region of interest" description="Disordered" evidence="7">
    <location>
        <begin position="119"/>
        <end position="140"/>
    </location>
</feature>
<dbReference type="GeneID" id="59341724"/>
<dbReference type="AlphaFoldDB" id="A0A8H6T785"/>
<evidence type="ECO:0000256" key="5">
    <source>
        <dbReference type="PROSITE-ProRule" id="PRU00175"/>
    </source>
</evidence>
<sequence>MVRHAKNATASSVFSYAERQTAAAHYGTTRRKRLGHESMLAFDCCSLCLQTAREPVVCKSGHLFCKECAVNDLLGQKKELKRQKEQAEKIKKQIEADVEAAKAAARDRVLQDFERGQLGIGSSSSSASTSTTDSTTTTGGKRSFSTAFEFSSAHVSDLVAKAEEAAARLIAKEKAEAAKAVLPDFWLPSLTPTFGGIAQRDIQAAGGAQSKELKPGVVCRGGGERHSLALKDLTPVKFTFFREGKEEDKDIKSTGEAVCQPCMKKLSNNVVMFLMKPCSHVVCKTCKEKLMNDGDNCACVVCETPLKKKDMLELHREGTGFAGGGMAETSRAGMAFQA</sequence>
<feature type="compositionally biased region" description="Low complexity" evidence="7">
    <location>
        <begin position="122"/>
        <end position="138"/>
    </location>
</feature>
<reference evidence="9" key="1">
    <citation type="submission" date="2020-05" db="EMBL/GenBank/DDBJ databases">
        <title>Mycena genomes resolve the evolution of fungal bioluminescence.</title>
        <authorList>
            <person name="Tsai I.J."/>
        </authorList>
    </citation>
    <scope>NUCLEOTIDE SEQUENCE</scope>
    <source>
        <strain evidence="9">171206Taipei</strain>
    </source>
</reference>
<dbReference type="RefSeq" id="XP_037224303.1">
    <property type="nucleotide sequence ID" value="XM_037359208.1"/>
</dbReference>
<dbReference type="InterPro" id="IPR016818">
    <property type="entry name" value="NOSIP"/>
</dbReference>
<dbReference type="PANTHER" id="PTHR13063">
    <property type="entry name" value="ENOS INTERACTING PROTEIN"/>
    <property type="match status" value="1"/>
</dbReference>
<dbReference type="InterPro" id="IPR031790">
    <property type="entry name" value="Znf-NOSIP"/>
</dbReference>
<dbReference type="InterPro" id="IPR001841">
    <property type="entry name" value="Znf_RING"/>
</dbReference>
<proteinExistence type="inferred from homology"/>
<dbReference type="PANTHER" id="PTHR13063:SF10">
    <property type="entry name" value="NITRIC OXIDE SYNTHASE-INTERACTING PROTEIN"/>
    <property type="match status" value="1"/>
</dbReference>
<dbReference type="PROSITE" id="PS50089">
    <property type="entry name" value="ZF_RING_2"/>
    <property type="match status" value="1"/>
</dbReference>
<evidence type="ECO:0000256" key="6">
    <source>
        <dbReference type="SAM" id="Coils"/>
    </source>
</evidence>
<keyword evidence="3 4" id="KW-0539">Nucleus</keyword>
<dbReference type="GO" id="GO:0061630">
    <property type="term" value="F:ubiquitin protein ligase activity"/>
    <property type="evidence" value="ECO:0007669"/>
    <property type="project" value="InterPro"/>
</dbReference>
<evidence type="ECO:0000256" key="2">
    <source>
        <dbReference type="ARBA" id="ARBA00008126"/>
    </source>
</evidence>
<dbReference type="InterPro" id="IPR013083">
    <property type="entry name" value="Znf_RING/FYVE/PHD"/>
</dbReference>
<organism evidence="9 10">
    <name type="scientific">Mycena indigotica</name>
    <dbReference type="NCBI Taxonomy" id="2126181"/>
    <lineage>
        <taxon>Eukaryota</taxon>
        <taxon>Fungi</taxon>
        <taxon>Dikarya</taxon>
        <taxon>Basidiomycota</taxon>
        <taxon>Agaricomycotina</taxon>
        <taxon>Agaricomycetes</taxon>
        <taxon>Agaricomycetidae</taxon>
        <taxon>Agaricales</taxon>
        <taxon>Marasmiineae</taxon>
        <taxon>Mycenaceae</taxon>
        <taxon>Mycena</taxon>
    </lineage>
</organism>
<keyword evidence="5" id="KW-0479">Metal-binding</keyword>
<dbReference type="EMBL" id="JACAZF010000002">
    <property type="protein sequence ID" value="KAF7312195.1"/>
    <property type="molecule type" value="Genomic_DNA"/>
</dbReference>
<dbReference type="Proteomes" id="UP000636479">
    <property type="component" value="Unassembled WGS sequence"/>
</dbReference>
<accession>A0A8H6T785</accession>
<feature type="coiled-coil region" evidence="6">
    <location>
        <begin position="70"/>
        <end position="104"/>
    </location>
</feature>
<dbReference type="Pfam" id="PF15906">
    <property type="entry name" value="zf-NOSIP"/>
    <property type="match status" value="1"/>
</dbReference>
<gene>
    <name evidence="9" type="ORF">MIND_00232400</name>
</gene>
<name>A0A8H6T785_9AGAR</name>
<evidence type="ECO:0000313" key="10">
    <source>
        <dbReference type="Proteomes" id="UP000636479"/>
    </source>
</evidence>
<dbReference type="GO" id="GO:0008270">
    <property type="term" value="F:zinc ion binding"/>
    <property type="evidence" value="ECO:0007669"/>
    <property type="project" value="UniProtKB-KW"/>
</dbReference>
<dbReference type="Gene3D" id="3.30.40.10">
    <property type="entry name" value="Zinc/RING finger domain, C3HC4 (zinc finger)"/>
    <property type="match status" value="2"/>
</dbReference>
<evidence type="ECO:0000256" key="1">
    <source>
        <dbReference type="ARBA" id="ARBA00004123"/>
    </source>
</evidence>
<evidence type="ECO:0000259" key="8">
    <source>
        <dbReference type="PROSITE" id="PS50089"/>
    </source>
</evidence>
<dbReference type="SMART" id="SM00184">
    <property type="entry name" value="RING"/>
    <property type="match status" value="2"/>
</dbReference>
<comment type="caution">
    <text evidence="9">The sequence shown here is derived from an EMBL/GenBank/DDBJ whole genome shotgun (WGS) entry which is preliminary data.</text>
</comment>
<keyword evidence="10" id="KW-1185">Reference proteome</keyword>
<comment type="subcellular location">
    <subcellularLocation>
        <location evidence="1 4">Nucleus</location>
    </subcellularLocation>
</comment>
<comment type="similarity">
    <text evidence="2 4">Belongs to the NOSIP family.</text>
</comment>
<keyword evidence="5" id="KW-0863">Zinc-finger</keyword>
<evidence type="ECO:0000313" key="9">
    <source>
        <dbReference type="EMBL" id="KAF7312195.1"/>
    </source>
</evidence>
<evidence type="ECO:0000256" key="3">
    <source>
        <dbReference type="ARBA" id="ARBA00023242"/>
    </source>
</evidence>
<evidence type="ECO:0000256" key="4">
    <source>
        <dbReference type="PIRNR" id="PIRNR023577"/>
    </source>
</evidence>
<protein>
    <submittedName>
        <fullName evidence="9">RING-type domain-containing protein</fullName>
    </submittedName>
</protein>
<feature type="domain" description="RING-type" evidence="8">
    <location>
        <begin position="259"/>
        <end position="303"/>
    </location>
</feature>
<dbReference type="SUPFAM" id="SSF57850">
    <property type="entry name" value="RING/U-box"/>
    <property type="match status" value="2"/>
</dbReference>
<dbReference type="GO" id="GO:0005634">
    <property type="term" value="C:nucleus"/>
    <property type="evidence" value="ECO:0007669"/>
    <property type="project" value="UniProtKB-SubCell"/>
</dbReference>
<keyword evidence="5" id="KW-0862">Zinc</keyword>
<evidence type="ECO:0000256" key="7">
    <source>
        <dbReference type="SAM" id="MobiDB-lite"/>
    </source>
</evidence>
<dbReference type="PIRSF" id="PIRSF023577">
    <property type="entry name" value="ENOS_interacting"/>
    <property type="match status" value="1"/>
</dbReference>